<gene>
    <name evidence="1" type="ORF">GCM10010503_52840</name>
</gene>
<keyword evidence="2" id="KW-1185">Reference proteome</keyword>
<dbReference type="AlphaFoldDB" id="A0A918MU83"/>
<reference evidence="1" key="2">
    <citation type="submission" date="2020-09" db="EMBL/GenBank/DDBJ databases">
        <authorList>
            <person name="Sun Q."/>
            <person name="Ohkuma M."/>
        </authorList>
    </citation>
    <scope>NUCLEOTIDE SEQUENCE</scope>
    <source>
        <strain evidence="1">JCM 4490</strain>
    </source>
</reference>
<reference evidence="1" key="1">
    <citation type="journal article" date="2014" name="Int. J. Syst. Evol. Microbiol.">
        <title>Complete genome sequence of Corynebacterium casei LMG S-19264T (=DSM 44701T), isolated from a smear-ripened cheese.</title>
        <authorList>
            <consortium name="US DOE Joint Genome Institute (JGI-PGF)"/>
            <person name="Walter F."/>
            <person name="Albersmeier A."/>
            <person name="Kalinowski J."/>
            <person name="Ruckert C."/>
        </authorList>
    </citation>
    <scope>NUCLEOTIDE SEQUENCE</scope>
    <source>
        <strain evidence="1">JCM 4490</strain>
    </source>
</reference>
<evidence type="ECO:0000313" key="2">
    <source>
        <dbReference type="Proteomes" id="UP000620224"/>
    </source>
</evidence>
<name>A0A918MU83_9ACTN</name>
<organism evidence="1 2">
    <name type="scientific">Streptomyces lucensis JCM 4490</name>
    <dbReference type="NCBI Taxonomy" id="1306176"/>
    <lineage>
        <taxon>Bacteria</taxon>
        <taxon>Bacillati</taxon>
        <taxon>Actinomycetota</taxon>
        <taxon>Actinomycetes</taxon>
        <taxon>Kitasatosporales</taxon>
        <taxon>Streptomycetaceae</taxon>
        <taxon>Streptomyces</taxon>
    </lineage>
</organism>
<dbReference type="EMBL" id="BMUE01000013">
    <property type="protein sequence ID" value="GGW69070.1"/>
    <property type="molecule type" value="Genomic_DNA"/>
</dbReference>
<sequence length="141" mass="15753">MLLLIDWGSGRFAMWRGLLWLALAVLLFVVLFPVRVSAGEDWLAAQWMLRKRRVRTDVLVSVRCLDGVSQRLVLRDAFGARVVIDPVVLVTNPDLWHRFEAGARKAAADGLLLCGQTALRHLSARMDRETALAVFKASGLD</sequence>
<proteinExistence type="predicted"/>
<evidence type="ECO:0000313" key="1">
    <source>
        <dbReference type="EMBL" id="GGW69070.1"/>
    </source>
</evidence>
<comment type="caution">
    <text evidence="1">The sequence shown here is derived from an EMBL/GenBank/DDBJ whole genome shotgun (WGS) entry which is preliminary data.</text>
</comment>
<protein>
    <submittedName>
        <fullName evidence="1">Uncharacterized protein</fullName>
    </submittedName>
</protein>
<accession>A0A918MU83</accession>
<dbReference type="RefSeq" id="WP_229816269.1">
    <property type="nucleotide sequence ID" value="NZ_BMUE01000013.1"/>
</dbReference>
<dbReference type="Proteomes" id="UP000620224">
    <property type="component" value="Unassembled WGS sequence"/>
</dbReference>